<dbReference type="Proteomes" id="UP001066276">
    <property type="component" value="Chromosome 10"/>
</dbReference>
<evidence type="ECO:0000256" key="1">
    <source>
        <dbReference type="SAM" id="MobiDB-lite"/>
    </source>
</evidence>
<proteinExistence type="predicted"/>
<dbReference type="AlphaFoldDB" id="A0AAV7LXK5"/>
<protein>
    <submittedName>
        <fullName evidence="2">Uncharacterized protein</fullName>
    </submittedName>
</protein>
<name>A0AAV7LXK5_PLEWA</name>
<dbReference type="EMBL" id="JANPWB010000014">
    <property type="protein sequence ID" value="KAJ1095634.1"/>
    <property type="molecule type" value="Genomic_DNA"/>
</dbReference>
<feature type="compositionally biased region" description="Basic and acidic residues" evidence="1">
    <location>
        <begin position="15"/>
        <end position="26"/>
    </location>
</feature>
<organism evidence="2 3">
    <name type="scientific">Pleurodeles waltl</name>
    <name type="common">Iberian ribbed newt</name>
    <dbReference type="NCBI Taxonomy" id="8319"/>
    <lineage>
        <taxon>Eukaryota</taxon>
        <taxon>Metazoa</taxon>
        <taxon>Chordata</taxon>
        <taxon>Craniata</taxon>
        <taxon>Vertebrata</taxon>
        <taxon>Euteleostomi</taxon>
        <taxon>Amphibia</taxon>
        <taxon>Batrachia</taxon>
        <taxon>Caudata</taxon>
        <taxon>Salamandroidea</taxon>
        <taxon>Salamandridae</taxon>
        <taxon>Pleurodelinae</taxon>
        <taxon>Pleurodeles</taxon>
    </lineage>
</organism>
<accession>A0AAV7LXK5</accession>
<reference evidence="2" key="1">
    <citation type="journal article" date="2022" name="bioRxiv">
        <title>Sequencing and chromosome-scale assembly of the giantPleurodeles waltlgenome.</title>
        <authorList>
            <person name="Brown T."/>
            <person name="Elewa A."/>
            <person name="Iarovenko S."/>
            <person name="Subramanian E."/>
            <person name="Araus A.J."/>
            <person name="Petzold A."/>
            <person name="Susuki M."/>
            <person name="Suzuki K.-i.T."/>
            <person name="Hayashi T."/>
            <person name="Toyoda A."/>
            <person name="Oliveira C."/>
            <person name="Osipova E."/>
            <person name="Leigh N.D."/>
            <person name="Simon A."/>
            <person name="Yun M.H."/>
        </authorList>
    </citation>
    <scope>NUCLEOTIDE SEQUENCE</scope>
    <source>
        <strain evidence="2">20211129_DDA</strain>
        <tissue evidence="2">Liver</tissue>
    </source>
</reference>
<keyword evidence="3" id="KW-1185">Reference proteome</keyword>
<feature type="region of interest" description="Disordered" evidence="1">
    <location>
        <begin position="1"/>
        <end position="26"/>
    </location>
</feature>
<evidence type="ECO:0000313" key="3">
    <source>
        <dbReference type="Proteomes" id="UP001066276"/>
    </source>
</evidence>
<sequence>MRALINGARGAPIRHPAERRGAPGDSARKEARRFLLLSAVQCIKCDAGAQSLHRLIPLLYENVPLRLLNSYELSPCLDYSLEYGASFLRMRR</sequence>
<evidence type="ECO:0000313" key="2">
    <source>
        <dbReference type="EMBL" id="KAJ1095634.1"/>
    </source>
</evidence>
<gene>
    <name evidence="2" type="ORF">NDU88_000793</name>
</gene>
<comment type="caution">
    <text evidence="2">The sequence shown here is derived from an EMBL/GenBank/DDBJ whole genome shotgun (WGS) entry which is preliminary data.</text>
</comment>